<keyword evidence="7 8" id="KW-0472">Membrane</keyword>
<evidence type="ECO:0000313" key="10">
    <source>
        <dbReference type="RefSeq" id="XP_012946212.1"/>
    </source>
</evidence>
<feature type="transmembrane region" description="Helical" evidence="8">
    <location>
        <begin position="103"/>
        <end position="124"/>
    </location>
</feature>
<comment type="subcellular location">
    <subcellularLocation>
        <location evidence="2">Cell junction</location>
    </subcellularLocation>
    <subcellularLocation>
        <location evidence="1">Membrane</location>
        <topology evidence="1">Multi-pass membrane protein</topology>
    </subcellularLocation>
</comment>
<feature type="transmembrane region" description="Helical" evidence="8">
    <location>
        <begin position="153"/>
        <end position="172"/>
    </location>
</feature>
<evidence type="ECO:0000256" key="8">
    <source>
        <dbReference type="SAM" id="Phobius"/>
    </source>
</evidence>
<keyword evidence="6 8" id="KW-1133">Transmembrane helix</keyword>
<dbReference type="InterPro" id="IPR015664">
    <property type="entry name" value="P53_induced"/>
</dbReference>
<organism evidence="9 10">
    <name type="scientific">Aplysia californica</name>
    <name type="common">California sea hare</name>
    <dbReference type="NCBI Taxonomy" id="6500"/>
    <lineage>
        <taxon>Eukaryota</taxon>
        <taxon>Metazoa</taxon>
        <taxon>Spiralia</taxon>
        <taxon>Lophotrochozoa</taxon>
        <taxon>Mollusca</taxon>
        <taxon>Gastropoda</taxon>
        <taxon>Heterobranchia</taxon>
        <taxon>Euthyneura</taxon>
        <taxon>Tectipleura</taxon>
        <taxon>Aplysiida</taxon>
        <taxon>Aplysioidea</taxon>
        <taxon>Aplysiidae</taxon>
        <taxon>Aplysia</taxon>
    </lineage>
</organism>
<dbReference type="RefSeq" id="XP_012946212.1">
    <property type="nucleotide sequence ID" value="XM_013090758.2"/>
</dbReference>
<evidence type="ECO:0000256" key="4">
    <source>
        <dbReference type="ARBA" id="ARBA00022692"/>
    </source>
</evidence>
<sequence>MGDFHKIRPFKILAVVMATVAVVLTVISLAGPDWVSVKFYEGKLQKSWGLWWECWRVHVSFEMCVGADWLAGCAAMVFLALIADAIATIMGLWGLFVKRRLPYVLAGVLCIIAAMFHIISLIIYPVKFTAEVTGNDDNKAETAQFVFDWTYGIAWGAVIFLVGATVFFFIRVRDEDNAQPMKVMADKPTVYYQP</sequence>
<gene>
    <name evidence="10" type="primary">LOC106013904</name>
</gene>
<evidence type="ECO:0000256" key="2">
    <source>
        <dbReference type="ARBA" id="ARBA00004282"/>
    </source>
</evidence>
<dbReference type="Proteomes" id="UP000694888">
    <property type="component" value="Unplaced"/>
</dbReference>
<dbReference type="Gene3D" id="1.20.140.150">
    <property type="match status" value="1"/>
</dbReference>
<protein>
    <submittedName>
        <fullName evidence="10">P53 apoptosis effector related to PMP-22</fullName>
    </submittedName>
</protein>
<feature type="transmembrane region" description="Helical" evidence="8">
    <location>
        <begin position="69"/>
        <end position="96"/>
    </location>
</feature>
<feature type="transmembrane region" description="Helical" evidence="8">
    <location>
        <begin position="12"/>
        <end position="31"/>
    </location>
</feature>
<evidence type="ECO:0000256" key="7">
    <source>
        <dbReference type="ARBA" id="ARBA00023136"/>
    </source>
</evidence>
<name>A0ABM1AEM1_APLCA</name>
<keyword evidence="9" id="KW-1185">Reference proteome</keyword>
<dbReference type="PANTHER" id="PTHR14399">
    <property type="entry name" value="P53-INDUCED PROTEIN RELATED"/>
    <property type="match status" value="1"/>
</dbReference>
<evidence type="ECO:0000256" key="1">
    <source>
        <dbReference type="ARBA" id="ARBA00004141"/>
    </source>
</evidence>
<dbReference type="InterPro" id="IPR004031">
    <property type="entry name" value="PMP22/EMP/MP20/Claudin"/>
</dbReference>
<dbReference type="PANTHER" id="PTHR14399:SF5">
    <property type="entry name" value="CELL JUNCTION PROTEIN VAB-9"/>
    <property type="match status" value="1"/>
</dbReference>
<comment type="similarity">
    <text evidence="3">Belongs to the TMEM47 family.</text>
</comment>
<accession>A0ABM1AEM1</accession>
<proteinExistence type="inferred from homology"/>
<dbReference type="GeneID" id="106013904"/>
<evidence type="ECO:0000256" key="5">
    <source>
        <dbReference type="ARBA" id="ARBA00022949"/>
    </source>
</evidence>
<evidence type="ECO:0000313" key="9">
    <source>
        <dbReference type="Proteomes" id="UP000694888"/>
    </source>
</evidence>
<evidence type="ECO:0000256" key="6">
    <source>
        <dbReference type="ARBA" id="ARBA00022989"/>
    </source>
</evidence>
<evidence type="ECO:0000256" key="3">
    <source>
        <dbReference type="ARBA" id="ARBA00008691"/>
    </source>
</evidence>
<dbReference type="Pfam" id="PF00822">
    <property type="entry name" value="PMP22_Claudin"/>
    <property type="match status" value="1"/>
</dbReference>
<keyword evidence="4 8" id="KW-0812">Transmembrane</keyword>
<reference evidence="10" key="1">
    <citation type="submission" date="2025-08" db="UniProtKB">
        <authorList>
            <consortium name="RefSeq"/>
        </authorList>
    </citation>
    <scope>IDENTIFICATION</scope>
</reference>
<keyword evidence="5" id="KW-0965">Cell junction</keyword>